<dbReference type="AlphaFoldDB" id="A0A5S9IPW9"/>
<gene>
    <name evidence="1" type="ORF">UABAM_04102</name>
</gene>
<dbReference type="SUPFAM" id="SSF56059">
    <property type="entry name" value="Glutathione synthetase ATP-binding domain-like"/>
    <property type="match status" value="1"/>
</dbReference>
<dbReference type="Gene3D" id="3.30.470.20">
    <property type="entry name" value="ATP-grasp fold, B domain"/>
    <property type="match status" value="1"/>
</dbReference>
<sequence>MKKVLFIGLEKNEIRDIVQNVAVKTIHHELIPEIVVKEQQLFVEHPNIADFLVPVDIVVFHGIFGDDFDTINALAIWDGVCLPNPVALLNCRLKLPCLARALRITKFKMPRGFVVKGNIEVEKESVAKWGNWHCGENKQKFMGKQSYEQPTIIEPFIEGTAVRILVIGEKYWQIQLKGDDWLKSIHHQDAHIHSSVDEELLQDTLNLKEHFQLEWIAVDYMVQPNGEKFMLEVNHIPNMDRFPEVRQHYTTFIGDWLQRKIT</sequence>
<keyword evidence="2" id="KW-1185">Reference proteome</keyword>
<evidence type="ECO:0000313" key="2">
    <source>
        <dbReference type="Proteomes" id="UP000326354"/>
    </source>
</evidence>
<protein>
    <recommendedName>
        <fullName evidence="3">ATP-grasp fold RimK-type domain-containing protein</fullName>
    </recommendedName>
</protein>
<reference evidence="1 2" key="1">
    <citation type="submission" date="2019-08" db="EMBL/GenBank/DDBJ databases">
        <title>Complete genome sequence of Candidatus Uab amorphum.</title>
        <authorList>
            <person name="Shiratori T."/>
            <person name="Suzuki S."/>
            <person name="Kakizawa Y."/>
            <person name="Ishida K."/>
        </authorList>
    </citation>
    <scope>NUCLEOTIDE SEQUENCE [LARGE SCALE GENOMIC DNA]</scope>
    <source>
        <strain evidence="1 2">SRT547</strain>
    </source>
</reference>
<evidence type="ECO:0008006" key="3">
    <source>
        <dbReference type="Google" id="ProtNLM"/>
    </source>
</evidence>
<organism evidence="1 2">
    <name type="scientific">Uabimicrobium amorphum</name>
    <dbReference type="NCBI Taxonomy" id="2596890"/>
    <lineage>
        <taxon>Bacteria</taxon>
        <taxon>Pseudomonadati</taxon>
        <taxon>Planctomycetota</taxon>
        <taxon>Candidatus Uabimicrobiia</taxon>
        <taxon>Candidatus Uabimicrobiales</taxon>
        <taxon>Candidatus Uabimicrobiaceae</taxon>
        <taxon>Candidatus Uabimicrobium</taxon>
    </lineage>
</organism>
<dbReference type="EMBL" id="AP019860">
    <property type="protein sequence ID" value="BBM85724.1"/>
    <property type="molecule type" value="Genomic_DNA"/>
</dbReference>
<name>A0A5S9IPW9_UABAM</name>
<dbReference type="OrthoDB" id="256783at2"/>
<accession>A0A5S9IPW9</accession>
<dbReference type="KEGG" id="uam:UABAM_04102"/>
<proteinExistence type="predicted"/>
<dbReference type="Proteomes" id="UP000326354">
    <property type="component" value="Chromosome"/>
</dbReference>
<evidence type="ECO:0000313" key="1">
    <source>
        <dbReference type="EMBL" id="BBM85724.1"/>
    </source>
</evidence>
<dbReference type="RefSeq" id="WP_151969814.1">
    <property type="nucleotide sequence ID" value="NZ_AP019860.1"/>
</dbReference>